<accession>A0A8S3XAU1</accession>
<name>A0A8S3XAU1_PARAO</name>
<reference evidence="3" key="1">
    <citation type="submission" date="2021-04" db="EMBL/GenBank/DDBJ databases">
        <authorList>
            <person name="Tunstrom K."/>
        </authorList>
    </citation>
    <scope>NUCLEOTIDE SEQUENCE</scope>
</reference>
<dbReference type="GO" id="GO:0005737">
    <property type="term" value="C:cytoplasm"/>
    <property type="evidence" value="ECO:0007669"/>
    <property type="project" value="TreeGrafter"/>
</dbReference>
<dbReference type="EMBL" id="CAJQZP010001037">
    <property type="protein sequence ID" value="CAG5011485.1"/>
    <property type="molecule type" value="Genomic_DNA"/>
</dbReference>
<dbReference type="PANTHER" id="PTHR43544">
    <property type="entry name" value="SHORT-CHAIN DEHYDROGENASE/REDUCTASE"/>
    <property type="match status" value="1"/>
</dbReference>
<evidence type="ECO:0000313" key="4">
    <source>
        <dbReference type="Proteomes" id="UP000691718"/>
    </source>
</evidence>
<evidence type="ECO:0000256" key="1">
    <source>
        <dbReference type="ARBA" id="ARBA00022857"/>
    </source>
</evidence>
<dbReference type="GO" id="GO:0004090">
    <property type="term" value="F:carbonyl reductase (NADPH) activity"/>
    <property type="evidence" value="ECO:0007669"/>
    <property type="project" value="TreeGrafter"/>
</dbReference>
<proteinExistence type="predicted"/>
<protein>
    <submittedName>
        <fullName evidence="3">(apollo) hypothetical protein</fullName>
    </submittedName>
</protein>
<dbReference type="AlphaFoldDB" id="A0A8S3XAU1"/>
<dbReference type="Pfam" id="PF00106">
    <property type="entry name" value="adh_short"/>
    <property type="match status" value="1"/>
</dbReference>
<dbReference type="PANTHER" id="PTHR43544:SF7">
    <property type="entry name" value="NADB-LER2"/>
    <property type="match status" value="1"/>
</dbReference>
<sequence length="122" mass="13417">MHLDVKKTDSFGDFSTKEEQLMENFMVNTVAPIMLTKTLLPLLKQAADINRDKPIGVYRAAVVNVSSVLGSIAQNDQGGFYPYRCSKAALNAATKSMSLDLKKRTNSCHLCTSRLGKDGYGR</sequence>
<keyword evidence="2" id="KW-0560">Oxidoreductase</keyword>
<dbReference type="InterPro" id="IPR002347">
    <property type="entry name" value="SDR_fam"/>
</dbReference>
<dbReference type="Proteomes" id="UP000691718">
    <property type="component" value="Unassembled WGS sequence"/>
</dbReference>
<organism evidence="3 4">
    <name type="scientific">Parnassius apollo</name>
    <name type="common">Apollo butterfly</name>
    <name type="synonym">Papilio apollo</name>
    <dbReference type="NCBI Taxonomy" id="110799"/>
    <lineage>
        <taxon>Eukaryota</taxon>
        <taxon>Metazoa</taxon>
        <taxon>Ecdysozoa</taxon>
        <taxon>Arthropoda</taxon>
        <taxon>Hexapoda</taxon>
        <taxon>Insecta</taxon>
        <taxon>Pterygota</taxon>
        <taxon>Neoptera</taxon>
        <taxon>Endopterygota</taxon>
        <taxon>Lepidoptera</taxon>
        <taxon>Glossata</taxon>
        <taxon>Ditrysia</taxon>
        <taxon>Papilionoidea</taxon>
        <taxon>Papilionidae</taxon>
        <taxon>Parnassiinae</taxon>
        <taxon>Parnassini</taxon>
        <taxon>Parnassius</taxon>
        <taxon>Parnassius</taxon>
    </lineage>
</organism>
<evidence type="ECO:0000256" key="2">
    <source>
        <dbReference type="ARBA" id="ARBA00023002"/>
    </source>
</evidence>
<keyword evidence="1" id="KW-0521">NADP</keyword>
<dbReference type="OrthoDB" id="5296at2759"/>
<evidence type="ECO:0000313" key="3">
    <source>
        <dbReference type="EMBL" id="CAG5011485.1"/>
    </source>
</evidence>
<comment type="caution">
    <text evidence="3">The sequence shown here is derived from an EMBL/GenBank/DDBJ whole genome shotgun (WGS) entry which is preliminary data.</text>
</comment>
<dbReference type="InterPro" id="IPR051468">
    <property type="entry name" value="Fungal_SecMetab_SDRs"/>
</dbReference>
<gene>
    <name evidence="3" type="ORF">PAPOLLO_LOCUS15598</name>
</gene>
<keyword evidence="4" id="KW-1185">Reference proteome</keyword>